<keyword evidence="5 7" id="KW-0456">Lyase</keyword>
<proteinExistence type="inferred from homology"/>
<dbReference type="PANTHER" id="PTHR43375">
    <property type="entry name" value="OROTIDINE 5'-PHOSPHATE DECARBOXYLASE"/>
    <property type="match status" value="1"/>
</dbReference>
<keyword evidence="10" id="KW-1185">Reference proteome</keyword>
<comment type="pathway">
    <text evidence="1 7">Pyrimidine metabolism; UMP biosynthesis via de novo pathway; UMP from orotate: step 2/2.</text>
</comment>
<evidence type="ECO:0000313" key="9">
    <source>
        <dbReference type="EMBL" id="MFC6707354.1"/>
    </source>
</evidence>
<dbReference type="PANTHER" id="PTHR43375:SF1">
    <property type="entry name" value="OROTIDINE 5'-PHOSPHATE DECARBOXYLASE"/>
    <property type="match status" value="1"/>
</dbReference>
<protein>
    <recommendedName>
        <fullName evidence="7">Orotidine 5'-phosphate decarboxylase</fullName>
        <ecNumber evidence="7">4.1.1.23</ecNumber>
    </recommendedName>
    <alternativeName>
        <fullName evidence="7">OMP decarboxylase</fullName>
        <shortName evidence="7">OMPDCase</shortName>
        <shortName evidence="7">OMPdecase</shortName>
    </alternativeName>
</protein>
<evidence type="ECO:0000259" key="8">
    <source>
        <dbReference type="SMART" id="SM00934"/>
    </source>
</evidence>
<comment type="catalytic activity">
    <reaction evidence="6 7">
        <text>orotidine 5'-phosphate + H(+) = UMP + CO2</text>
        <dbReference type="Rhea" id="RHEA:11596"/>
        <dbReference type="ChEBI" id="CHEBI:15378"/>
        <dbReference type="ChEBI" id="CHEBI:16526"/>
        <dbReference type="ChEBI" id="CHEBI:57538"/>
        <dbReference type="ChEBI" id="CHEBI:57865"/>
        <dbReference type="EC" id="4.1.1.23"/>
    </reaction>
</comment>
<dbReference type="Proteomes" id="UP001596298">
    <property type="component" value="Unassembled WGS sequence"/>
</dbReference>
<keyword evidence="4 7" id="KW-0665">Pyrimidine biosynthesis</keyword>
<dbReference type="RefSeq" id="WP_382404024.1">
    <property type="nucleotide sequence ID" value="NZ_JBHSWH010000001.1"/>
</dbReference>
<dbReference type="Pfam" id="PF00215">
    <property type="entry name" value="OMPdecase"/>
    <property type="match status" value="1"/>
</dbReference>
<dbReference type="SMART" id="SM00934">
    <property type="entry name" value="OMPdecase"/>
    <property type="match status" value="1"/>
</dbReference>
<keyword evidence="3 7" id="KW-0210">Decarboxylase</keyword>
<dbReference type="CDD" id="cd04725">
    <property type="entry name" value="OMP_decarboxylase_like"/>
    <property type="match status" value="1"/>
</dbReference>
<dbReference type="GO" id="GO:0004590">
    <property type="term" value="F:orotidine-5'-phosphate decarboxylase activity"/>
    <property type="evidence" value="ECO:0007669"/>
    <property type="project" value="UniProtKB-EC"/>
</dbReference>
<dbReference type="EMBL" id="JBHSWH010000001">
    <property type="protein sequence ID" value="MFC6707354.1"/>
    <property type="molecule type" value="Genomic_DNA"/>
</dbReference>
<evidence type="ECO:0000256" key="5">
    <source>
        <dbReference type="ARBA" id="ARBA00023239"/>
    </source>
</evidence>
<evidence type="ECO:0000313" key="10">
    <source>
        <dbReference type="Proteomes" id="UP001596298"/>
    </source>
</evidence>
<dbReference type="EC" id="4.1.1.23" evidence="7"/>
<evidence type="ECO:0000256" key="6">
    <source>
        <dbReference type="ARBA" id="ARBA00049157"/>
    </source>
</evidence>
<gene>
    <name evidence="7 9" type="primary">pyrF</name>
    <name evidence="9" type="ORF">ACFQDH_19385</name>
</gene>
<name>A0ABW2AL46_9MICO</name>
<feature type="active site" description="Proton donor" evidence="7">
    <location>
        <position position="105"/>
    </location>
</feature>
<dbReference type="InterPro" id="IPR001754">
    <property type="entry name" value="OMPdeCOase_dom"/>
</dbReference>
<dbReference type="NCBIfam" id="TIGR02127">
    <property type="entry name" value="pyrF_sub2"/>
    <property type="match status" value="1"/>
</dbReference>
<evidence type="ECO:0000256" key="4">
    <source>
        <dbReference type="ARBA" id="ARBA00022975"/>
    </source>
</evidence>
<evidence type="ECO:0000256" key="3">
    <source>
        <dbReference type="ARBA" id="ARBA00022793"/>
    </source>
</evidence>
<organism evidence="9 10">
    <name type="scientific">Flexivirga alba</name>
    <dbReference type="NCBI Taxonomy" id="702742"/>
    <lineage>
        <taxon>Bacteria</taxon>
        <taxon>Bacillati</taxon>
        <taxon>Actinomycetota</taxon>
        <taxon>Actinomycetes</taxon>
        <taxon>Micrococcales</taxon>
        <taxon>Dermacoccaceae</taxon>
        <taxon>Flexivirga</taxon>
    </lineage>
</organism>
<comment type="caution">
    <text evidence="9">The sequence shown here is derived from an EMBL/GenBank/DDBJ whole genome shotgun (WGS) entry which is preliminary data.</text>
</comment>
<evidence type="ECO:0000256" key="1">
    <source>
        <dbReference type="ARBA" id="ARBA00004861"/>
    </source>
</evidence>
<comment type="similarity">
    <text evidence="2 7">Belongs to the OMP decarboxylase family. Type 2 subfamily.</text>
</comment>
<dbReference type="Gene3D" id="3.20.20.70">
    <property type="entry name" value="Aldolase class I"/>
    <property type="match status" value="1"/>
</dbReference>
<dbReference type="SUPFAM" id="SSF51366">
    <property type="entry name" value="Ribulose-phoshate binding barrel"/>
    <property type="match status" value="1"/>
</dbReference>
<dbReference type="InterPro" id="IPR011060">
    <property type="entry name" value="RibuloseP-bd_barrel"/>
</dbReference>
<reference evidence="10" key="1">
    <citation type="journal article" date="2019" name="Int. J. Syst. Evol. Microbiol.">
        <title>The Global Catalogue of Microorganisms (GCM) 10K type strain sequencing project: providing services to taxonomists for standard genome sequencing and annotation.</title>
        <authorList>
            <consortium name="The Broad Institute Genomics Platform"/>
            <consortium name="The Broad Institute Genome Sequencing Center for Infectious Disease"/>
            <person name="Wu L."/>
            <person name="Ma J."/>
        </authorList>
    </citation>
    <scope>NUCLEOTIDE SEQUENCE [LARGE SCALE GENOMIC DNA]</scope>
    <source>
        <strain evidence="10">CCUG 58127</strain>
    </source>
</reference>
<accession>A0ABW2AL46</accession>
<dbReference type="InterPro" id="IPR013785">
    <property type="entry name" value="Aldolase_TIM"/>
</dbReference>
<feature type="domain" description="Orotidine 5'-phosphate decarboxylase" evidence="8">
    <location>
        <begin position="26"/>
        <end position="279"/>
    </location>
</feature>
<dbReference type="HAMAP" id="MF_01215">
    <property type="entry name" value="OMPdecase_type2"/>
    <property type="match status" value="1"/>
</dbReference>
<dbReference type="InterPro" id="IPR011995">
    <property type="entry name" value="OMPdecase_type-2"/>
</dbReference>
<evidence type="ECO:0000256" key="7">
    <source>
        <dbReference type="HAMAP-Rule" id="MF_01215"/>
    </source>
</evidence>
<evidence type="ECO:0000256" key="2">
    <source>
        <dbReference type="ARBA" id="ARBA00008847"/>
    </source>
</evidence>
<sequence>MGAEQERKVLDPFGIRLGEAVDQHGPVCVGIDPHASLLAEWGLPHSVKGLRQFAEIAVEAFGGAAAIVKPQSAFFERFGAAGVEVLEDVLAGLREMGTLSLLDVKRGDIGSTMAAYAQAYLCDDSPLRADAITVSPFLGFGSLAPAFDLAKRTGRGVFVLAMTSNPEGARVQHAVWEQDTVSGAIIDDVADANALAPAGTFGDVGMVVGATVGKDIAELGLAERIAQSRAPLLAPGLGAQGATIGDIGRGFGAAAALVLPATSRAILSAGPDVAALREALHTVQQEASTLRSVIERDA</sequence>